<accession>A0AAV1G2Y1</accession>
<keyword evidence="3" id="KW-1185">Reference proteome</keyword>
<feature type="compositionally biased region" description="Basic and acidic residues" evidence="1">
    <location>
        <begin position="48"/>
        <end position="60"/>
    </location>
</feature>
<dbReference type="AlphaFoldDB" id="A0AAV1G2Y1"/>
<dbReference type="EMBL" id="OY660875">
    <property type="protein sequence ID" value="CAJ1068347.1"/>
    <property type="molecule type" value="Genomic_DNA"/>
</dbReference>
<feature type="compositionally biased region" description="Polar residues" evidence="1">
    <location>
        <begin position="17"/>
        <end position="27"/>
    </location>
</feature>
<organism evidence="2 3">
    <name type="scientific">Xyrichtys novacula</name>
    <name type="common">Pearly razorfish</name>
    <name type="synonym">Hemipteronotus novacula</name>
    <dbReference type="NCBI Taxonomy" id="13765"/>
    <lineage>
        <taxon>Eukaryota</taxon>
        <taxon>Metazoa</taxon>
        <taxon>Chordata</taxon>
        <taxon>Craniata</taxon>
        <taxon>Vertebrata</taxon>
        <taxon>Euteleostomi</taxon>
        <taxon>Actinopterygii</taxon>
        <taxon>Neopterygii</taxon>
        <taxon>Teleostei</taxon>
        <taxon>Neoteleostei</taxon>
        <taxon>Acanthomorphata</taxon>
        <taxon>Eupercaria</taxon>
        <taxon>Labriformes</taxon>
        <taxon>Labridae</taxon>
        <taxon>Xyrichtys</taxon>
    </lineage>
</organism>
<proteinExistence type="predicted"/>
<name>A0AAV1G2Y1_XYRNO</name>
<feature type="compositionally biased region" description="Basic residues" evidence="1">
    <location>
        <begin position="1"/>
        <end position="11"/>
    </location>
</feature>
<evidence type="ECO:0000256" key="1">
    <source>
        <dbReference type="SAM" id="MobiDB-lite"/>
    </source>
</evidence>
<evidence type="ECO:0000313" key="2">
    <source>
        <dbReference type="EMBL" id="CAJ1068347.1"/>
    </source>
</evidence>
<dbReference type="Proteomes" id="UP001178508">
    <property type="component" value="Chromosome 12"/>
</dbReference>
<feature type="region of interest" description="Disordered" evidence="1">
    <location>
        <begin position="1"/>
        <end position="68"/>
    </location>
</feature>
<sequence>MEAAIMHRHHVCPAAHNGQTDHLSSVSHEAVSRASSRPKVKRRRRKGREGGKNLEQDARRCQKSPLLR</sequence>
<gene>
    <name evidence="2" type="ORF">XNOV1_A018806</name>
</gene>
<evidence type="ECO:0000313" key="3">
    <source>
        <dbReference type="Proteomes" id="UP001178508"/>
    </source>
</evidence>
<protein>
    <submittedName>
        <fullName evidence="2">Uncharacterized protein</fullName>
    </submittedName>
</protein>
<reference evidence="2" key="1">
    <citation type="submission" date="2023-08" db="EMBL/GenBank/DDBJ databases">
        <authorList>
            <person name="Alioto T."/>
            <person name="Alioto T."/>
            <person name="Gomez Garrido J."/>
        </authorList>
    </citation>
    <scope>NUCLEOTIDE SEQUENCE</scope>
</reference>
<feature type="compositionally biased region" description="Basic residues" evidence="1">
    <location>
        <begin position="36"/>
        <end position="47"/>
    </location>
</feature>